<keyword evidence="3 5" id="KW-1133">Transmembrane helix</keyword>
<evidence type="ECO:0000313" key="7">
    <source>
        <dbReference type="Proteomes" id="UP000076154"/>
    </source>
</evidence>
<keyword evidence="2 5" id="KW-0812">Transmembrane</keyword>
<dbReference type="PANTHER" id="PTHR10250:SF26">
    <property type="entry name" value="GLUTATHIONE S-TRANSFERASE 3, MITOCHONDRIAL"/>
    <property type="match status" value="1"/>
</dbReference>
<dbReference type="AlphaFoldDB" id="A0A369JFH2"/>
<dbReference type="GO" id="GO:0005783">
    <property type="term" value="C:endoplasmic reticulum"/>
    <property type="evidence" value="ECO:0007669"/>
    <property type="project" value="TreeGrafter"/>
</dbReference>
<feature type="transmembrane region" description="Helical" evidence="5">
    <location>
        <begin position="34"/>
        <end position="60"/>
    </location>
</feature>
<comment type="subcellular location">
    <subcellularLocation>
        <location evidence="1">Membrane</location>
        <topology evidence="1">Multi-pass membrane protein</topology>
    </subcellularLocation>
</comment>
<dbReference type="GO" id="GO:0004602">
    <property type="term" value="F:glutathione peroxidase activity"/>
    <property type="evidence" value="ECO:0007669"/>
    <property type="project" value="TreeGrafter"/>
</dbReference>
<dbReference type="GO" id="GO:0016020">
    <property type="term" value="C:membrane"/>
    <property type="evidence" value="ECO:0007669"/>
    <property type="project" value="UniProtKB-SubCell"/>
</dbReference>
<dbReference type="InterPro" id="IPR023352">
    <property type="entry name" value="MAPEG-like_dom_sf"/>
</dbReference>
<reference evidence="6" key="1">
    <citation type="submission" date="2018-04" db="EMBL/GenBank/DDBJ databases">
        <title>Whole genome sequencing of Hypsizygus marmoreus.</title>
        <authorList>
            <person name="Choi I.-G."/>
            <person name="Min B."/>
            <person name="Kim J.-G."/>
            <person name="Kim S."/>
            <person name="Oh Y.-L."/>
            <person name="Kong W.-S."/>
            <person name="Park H."/>
            <person name="Jeong J."/>
            <person name="Song E.-S."/>
        </authorList>
    </citation>
    <scope>NUCLEOTIDE SEQUENCE [LARGE SCALE GENOMIC DNA]</scope>
    <source>
        <strain evidence="6">51987-8</strain>
    </source>
</reference>
<dbReference type="GO" id="GO:0005635">
    <property type="term" value="C:nuclear envelope"/>
    <property type="evidence" value="ECO:0007669"/>
    <property type="project" value="TreeGrafter"/>
</dbReference>
<dbReference type="STRING" id="39966.A0A369JFH2"/>
<keyword evidence="4 5" id="KW-0472">Membrane</keyword>
<dbReference type="InParanoid" id="A0A369JFH2"/>
<dbReference type="Gene3D" id="1.20.120.550">
    <property type="entry name" value="Membrane associated eicosanoid/glutathione metabolism-like domain"/>
    <property type="match status" value="1"/>
</dbReference>
<keyword evidence="7" id="KW-1185">Reference proteome</keyword>
<gene>
    <name evidence="6" type="primary">MGST3_1</name>
    <name evidence="6" type="ORF">Hypma_000264</name>
</gene>
<evidence type="ECO:0000313" key="6">
    <source>
        <dbReference type="EMBL" id="RDB18453.1"/>
    </source>
</evidence>
<proteinExistence type="predicted"/>
<dbReference type="GO" id="GO:0004364">
    <property type="term" value="F:glutathione transferase activity"/>
    <property type="evidence" value="ECO:0007669"/>
    <property type="project" value="TreeGrafter"/>
</dbReference>
<dbReference type="OrthoDB" id="410651at2759"/>
<evidence type="ECO:0000256" key="1">
    <source>
        <dbReference type="ARBA" id="ARBA00004141"/>
    </source>
</evidence>
<name>A0A369JFH2_HYPMA</name>
<accession>A0A369JFH2</accession>
<evidence type="ECO:0000256" key="2">
    <source>
        <dbReference type="ARBA" id="ARBA00022692"/>
    </source>
</evidence>
<dbReference type="Proteomes" id="UP000076154">
    <property type="component" value="Unassembled WGS sequence"/>
</dbReference>
<dbReference type="PANTHER" id="PTHR10250">
    <property type="entry name" value="MICROSOMAL GLUTATHIONE S-TRANSFERASE"/>
    <property type="match status" value="1"/>
</dbReference>
<protein>
    <submittedName>
        <fullName evidence="6">Microsomal glutathione S-transferase 3</fullName>
    </submittedName>
</protein>
<dbReference type="InterPro" id="IPR001129">
    <property type="entry name" value="Membr-assoc_MAPEG"/>
</dbReference>
<dbReference type="EMBL" id="LUEZ02000101">
    <property type="protein sequence ID" value="RDB18453.1"/>
    <property type="molecule type" value="Genomic_DNA"/>
</dbReference>
<evidence type="ECO:0000256" key="3">
    <source>
        <dbReference type="ARBA" id="ARBA00022989"/>
    </source>
</evidence>
<organism evidence="6 7">
    <name type="scientific">Hypsizygus marmoreus</name>
    <name type="common">White beech mushroom</name>
    <name type="synonym">Agaricus marmoreus</name>
    <dbReference type="NCBI Taxonomy" id="39966"/>
    <lineage>
        <taxon>Eukaryota</taxon>
        <taxon>Fungi</taxon>
        <taxon>Dikarya</taxon>
        <taxon>Basidiomycota</taxon>
        <taxon>Agaricomycotina</taxon>
        <taxon>Agaricomycetes</taxon>
        <taxon>Agaricomycetidae</taxon>
        <taxon>Agaricales</taxon>
        <taxon>Tricholomatineae</taxon>
        <taxon>Lyophyllaceae</taxon>
        <taxon>Hypsizygus</taxon>
    </lineage>
</organism>
<dbReference type="SUPFAM" id="SSF161084">
    <property type="entry name" value="MAPEG domain-like"/>
    <property type="match status" value="1"/>
</dbReference>
<evidence type="ECO:0000256" key="5">
    <source>
        <dbReference type="SAM" id="Phobius"/>
    </source>
</evidence>
<dbReference type="Pfam" id="PF01124">
    <property type="entry name" value="MAPEG"/>
    <property type="match status" value="1"/>
</dbReference>
<sequence>MPSNPCSFGLYPGSRTGTSTIFWSTRLSNALVTISLFGGLTLGVSWQICSSFLVLVTCIWPGRVFTRKLKNLQGVAEKSGSAVTLCRHANASGVVARPRGLASVGREDVFTARRPLLILTLSIPWTSRRFQDMSTTITIPQGFQYVAAALQATVVVLWWQNMTVSKWRKRSGIKYPQLYAEKAEAEASKDALIFNCAQRAHHNTLENIPVVYATTLLTALKYPVLAASACGLWTVGRIAYTRGYVSTGDPKNRLGVVHTVGEVFFHVLLLSSLYTVGELVVSNL</sequence>
<evidence type="ECO:0000256" key="4">
    <source>
        <dbReference type="ARBA" id="ARBA00023136"/>
    </source>
</evidence>
<dbReference type="InterPro" id="IPR050997">
    <property type="entry name" value="MAPEG"/>
</dbReference>
<comment type="caution">
    <text evidence="6">The sequence shown here is derived from an EMBL/GenBank/DDBJ whole genome shotgun (WGS) entry which is preliminary data.</text>
</comment>